<name>A0A2H2Z4A1_TRIPA</name>
<sequence>MSKFAAHQVDDQDTNDSLGADVPEGQVQDDSYTTGTQNEAIPVQGDDAPVEDPIQASSADSDEQLAQDDREAIDKSNIIAERTRGSKPTGSYQEPSDEQMGLTE</sequence>
<reference evidence="2 3" key="1">
    <citation type="journal article" date="2015" name="Genome Announc.">
        <title>Genome sequence and annotation of Trichoderma parareesei, the ancestor of the cellulase producer Trichoderma reesei.</title>
        <authorList>
            <person name="Yang D."/>
            <person name="Pomraning K."/>
            <person name="Kopchinskiy A."/>
            <person name="Karimi Aghcheh R."/>
            <person name="Atanasova L."/>
            <person name="Chenthamara K."/>
            <person name="Baker S.E."/>
            <person name="Zhang R."/>
            <person name="Shen Q."/>
            <person name="Freitag M."/>
            <person name="Kubicek C.P."/>
            <person name="Druzhinina I.S."/>
        </authorList>
    </citation>
    <scope>NUCLEOTIDE SEQUENCE [LARGE SCALE GENOMIC DNA]</scope>
    <source>
        <strain evidence="2 3">CBS 125925</strain>
    </source>
</reference>
<protein>
    <recommendedName>
        <fullName evidence="4">Histone chaperone domain-containing protein</fullName>
    </recommendedName>
</protein>
<evidence type="ECO:0000256" key="1">
    <source>
        <dbReference type="SAM" id="MobiDB-lite"/>
    </source>
</evidence>
<evidence type="ECO:0008006" key="4">
    <source>
        <dbReference type="Google" id="ProtNLM"/>
    </source>
</evidence>
<dbReference type="OrthoDB" id="4357148at2759"/>
<comment type="caution">
    <text evidence="2">The sequence shown here is derived from an EMBL/GenBank/DDBJ whole genome shotgun (WGS) entry which is preliminary data.</text>
</comment>
<accession>A0A2H2Z4A1</accession>
<evidence type="ECO:0000313" key="3">
    <source>
        <dbReference type="Proteomes" id="UP000219286"/>
    </source>
</evidence>
<proteinExistence type="predicted"/>
<organism evidence="2 3">
    <name type="scientific">Trichoderma parareesei</name>
    <name type="common">Filamentous fungus</name>
    <dbReference type="NCBI Taxonomy" id="858221"/>
    <lineage>
        <taxon>Eukaryota</taxon>
        <taxon>Fungi</taxon>
        <taxon>Dikarya</taxon>
        <taxon>Ascomycota</taxon>
        <taxon>Pezizomycotina</taxon>
        <taxon>Sordariomycetes</taxon>
        <taxon>Hypocreomycetidae</taxon>
        <taxon>Hypocreales</taxon>
        <taxon>Hypocreaceae</taxon>
        <taxon>Trichoderma</taxon>
    </lineage>
</organism>
<dbReference type="AlphaFoldDB" id="A0A2H2Z4A1"/>
<gene>
    <name evidence="2" type="ORF">A9Z42_0030120</name>
</gene>
<dbReference type="Proteomes" id="UP000219286">
    <property type="component" value="Unassembled WGS sequence"/>
</dbReference>
<feature type="compositionally biased region" description="Polar residues" evidence="1">
    <location>
        <begin position="28"/>
        <end position="39"/>
    </location>
</feature>
<keyword evidence="3" id="KW-1185">Reference proteome</keyword>
<dbReference type="EMBL" id="LFMI01000342">
    <property type="protein sequence ID" value="OTA02613.1"/>
    <property type="molecule type" value="Genomic_DNA"/>
</dbReference>
<evidence type="ECO:0000313" key="2">
    <source>
        <dbReference type="EMBL" id="OTA02613.1"/>
    </source>
</evidence>
<feature type="region of interest" description="Disordered" evidence="1">
    <location>
        <begin position="1"/>
        <end position="104"/>
    </location>
</feature>